<keyword evidence="1" id="KW-0812">Transmembrane</keyword>
<reference evidence="2" key="1">
    <citation type="submission" date="2021-04" db="EMBL/GenBank/DDBJ databases">
        <title>Proteiniclasticum sedimins sp. nov., an obligate anaerobic bacterium isolated from anaerobic sludge.</title>
        <authorList>
            <person name="Liu J."/>
        </authorList>
    </citation>
    <scope>NUCLEOTIDE SEQUENCE</scope>
    <source>
        <strain evidence="2">BAD-10</strain>
    </source>
</reference>
<feature type="transmembrane region" description="Helical" evidence="1">
    <location>
        <begin position="69"/>
        <end position="89"/>
    </location>
</feature>
<evidence type="ECO:0000313" key="2">
    <source>
        <dbReference type="EMBL" id="MBR0577021.1"/>
    </source>
</evidence>
<feature type="transmembrane region" description="Helical" evidence="1">
    <location>
        <begin position="44"/>
        <end position="63"/>
    </location>
</feature>
<sequence length="127" mass="15030">MTAYVLGLFLTLVVVVFWSTLHLGSKMTYKLNRIWRKEQNGMRLFNRFSLAWILPWLFLPFIGSTYFRTYYVIYILLFILAMEDVLYLIALTTGKNEEKVWIMLLFNLLGALLLYSIYLTFLPIPAL</sequence>
<comment type="caution">
    <text evidence="2">The sequence shown here is derived from an EMBL/GenBank/DDBJ whole genome shotgun (WGS) entry which is preliminary data.</text>
</comment>
<name>A0A941CQG2_9CLOT</name>
<organism evidence="2 3">
    <name type="scientific">Proteiniclasticum sediminis</name>
    <dbReference type="NCBI Taxonomy" id="2804028"/>
    <lineage>
        <taxon>Bacteria</taxon>
        <taxon>Bacillati</taxon>
        <taxon>Bacillota</taxon>
        <taxon>Clostridia</taxon>
        <taxon>Eubacteriales</taxon>
        <taxon>Clostridiaceae</taxon>
        <taxon>Proteiniclasticum</taxon>
    </lineage>
</organism>
<feature type="transmembrane region" description="Helical" evidence="1">
    <location>
        <begin position="6"/>
        <end position="24"/>
    </location>
</feature>
<evidence type="ECO:0008006" key="4">
    <source>
        <dbReference type="Google" id="ProtNLM"/>
    </source>
</evidence>
<evidence type="ECO:0000256" key="1">
    <source>
        <dbReference type="SAM" id="Phobius"/>
    </source>
</evidence>
<keyword evidence="3" id="KW-1185">Reference proteome</keyword>
<proteinExistence type="predicted"/>
<dbReference type="Proteomes" id="UP000675379">
    <property type="component" value="Unassembled WGS sequence"/>
</dbReference>
<dbReference type="EMBL" id="JAGSCS010000018">
    <property type="protein sequence ID" value="MBR0577021.1"/>
    <property type="molecule type" value="Genomic_DNA"/>
</dbReference>
<feature type="transmembrane region" description="Helical" evidence="1">
    <location>
        <begin position="101"/>
        <end position="121"/>
    </location>
</feature>
<dbReference type="AlphaFoldDB" id="A0A941CQG2"/>
<dbReference type="RefSeq" id="WP_211802435.1">
    <property type="nucleotide sequence ID" value="NZ_JAGSCS010000018.1"/>
</dbReference>
<keyword evidence="1" id="KW-0472">Membrane</keyword>
<protein>
    <recommendedName>
        <fullName evidence="4">DUF4181 domain-containing protein</fullName>
    </recommendedName>
</protein>
<keyword evidence="1" id="KW-1133">Transmembrane helix</keyword>
<gene>
    <name evidence="2" type="ORF">KCG48_11910</name>
</gene>
<accession>A0A941CQG2</accession>
<evidence type="ECO:0000313" key="3">
    <source>
        <dbReference type="Proteomes" id="UP000675379"/>
    </source>
</evidence>